<evidence type="ECO:0000313" key="1">
    <source>
        <dbReference type="EMBL" id="GBP86272.1"/>
    </source>
</evidence>
<evidence type="ECO:0000313" key="2">
    <source>
        <dbReference type="Proteomes" id="UP000299102"/>
    </source>
</evidence>
<dbReference type="AlphaFoldDB" id="A0A4C1ZFS6"/>
<dbReference type="EMBL" id="BGZK01001783">
    <property type="protein sequence ID" value="GBP86272.1"/>
    <property type="molecule type" value="Genomic_DNA"/>
</dbReference>
<name>A0A4C1ZFS6_EUMVA</name>
<proteinExistence type="predicted"/>
<keyword evidence="2" id="KW-1185">Reference proteome</keyword>
<reference evidence="1 2" key="1">
    <citation type="journal article" date="2019" name="Commun. Biol.">
        <title>The bagworm genome reveals a unique fibroin gene that provides high tensile strength.</title>
        <authorList>
            <person name="Kono N."/>
            <person name="Nakamura H."/>
            <person name="Ohtoshi R."/>
            <person name="Tomita M."/>
            <person name="Numata K."/>
            <person name="Arakawa K."/>
        </authorList>
    </citation>
    <scope>NUCLEOTIDE SEQUENCE [LARGE SCALE GENOMIC DNA]</scope>
</reference>
<organism evidence="1 2">
    <name type="scientific">Eumeta variegata</name>
    <name type="common">Bagworm moth</name>
    <name type="synonym">Eumeta japonica</name>
    <dbReference type="NCBI Taxonomy" id="151549"/>
    <lineage>
        <taxon>Eukaryota</taxon>
        <taxon>Metazoa</taxon>
        <taxon>Ecdysozoa</taxon>
        <taxon>Arthropoda</taxon>
        <taxon>Hexapoda</taxon>
        <taxon>Insecta</taxon>
        <taxon>Pterygota</taxon>
        <taxon>Neoptera</taxon>
        <taxon>Endopterygota</taxon>
        <taxon>Lepidoptera</taxon>
        <taxon>Glossata</taxon>
        <taxon>Ditrysia</taxon>
        <taxon>Tineoidea</taxon>
        <taxon>Psychidae</taxon>
        <taxon>Oiketicinae</taxon>
        <taxon>Eumeta</taxon>
    </lineage>
</organism>
<dbReference type="Proteomes" id="UP000299102">
    <property type="component" value="Unassembled WGS sequence"/>
</dbReference>
<protein>
    <submittedName>
        <fullName evidence="1">Uncharacterized protein</fullName>
    </submittedName>
</protein>
<accession>A0A4C1ZFS6</accession>
<comment type="caution">
    <text evidence="1">The sequence shown here is derived from an EMBL/GenBank/DDBJ whole genome shotgun (WGS) entry which is preliminary data.</text>
</comment>
<sequence>MDALCVSLHKDKSIYRHIPNSTSVLMRLCEDVDFEMYRLAGTQKRYRGVVVFIVFAREKFGIKTTLPPSSYQSEGDEGVTNR</sequence>
<gene>
    <name evidence="1" type="ORF">EVAR_56827_1</name>
</gene>